<protein>
    <submittedName>
        <fullName evidence="1">Uncharacterized protein</fullName>
    </submittedName>
</protein>
<proteinExistence type="predicted"/>
<accession>A0A238H2L6</accession>
<organism evidence="1 2">
    <name type="scientific">Burkholderia singularis</name>
    <dbReference type="NCBI Taxonomy" id="1503053"/>
    <lineage>
        <taxon>Bacteria</taxon>
        <taxon>Pseudomonadati</taxon>
        <taxon>Pseudomonadota</taxon>
        <taxon>Betaproteobacteria</taxon>
        <taxon>Burkholderiales</taxon>
        <taxon>Burkholderiaceae</taxon>
        <taxon>Burkholderia</taxon>
        <taxon>pseudomallei group</taxon>
    </lineage>
</organism>
<dbReference type="AlphaFoldDB" id="A0A238H2L6"/>
<name>A0A238H2L6_9BURK</name>
<reference evidence="1 2" key="1">
    <citation type="submission" date="2017-04" db="EMBL/GenBank/DDBJ databases">
        <authorList>
            <person name="Afonso C.L."/>
            <person name="Miller P.J."/>
            <person name="Scott M.A."/>
            <person name="Spackman E."/>
            <person name="Goraichik I."/>
            <person name="Dimitrov K.M."/>
            <person name="Suarez D.L."/>
            <person name="Swayne D.E."/>
        </authorList>
    </citation>
    <scope>NUCLEOTIDE SEQUENCE [LARGE SCALE GENOMIC DNA]</scope>
    <source>
        <strain evidence="1">LMG 28154</strain>
    </source>
</reference>
<sequence>MPRKDIAAWTWRRPPGDGANRPVVCRIVRAINVMAGAAGSATGAVPLSCGLRQSNQFPGER</sequence>
<dbReference type="EMBL" id="FXAN01000041">
    <property type="protein sequence ID" value="SMF99519.1"/>
    <property type="molecule type" value="Genomic_DNA"/>
</dbReference>
<dbReference type="Proteomes" id="UP000198460">
    <property type="component" value="Unassembled WGS sequence"/>
</dbReference>
<gene>
    <name evidence="1" type="ORF">BSIN_2537</name>
</gene>
<evidence type="ECO:0000313" key="2">
    <source>
        <dbReference type="Proteomes" id="UP000198460"/>
    </source>
</evidence>
<evidence type="ECO:0000313" key="1">
    <source>
        <dbReference type="EMBL" id="SMF99519.1"/>
    </source>
</evidence>